<dbReference type="GO" id="GO:0000706">
    <property type="term" value="P:meiotic DNA double-strand break processing"/>
    <property type="evidence" value="ECO:0007669"/>
    <property type="project" value="TreeGrafter"/>
</dbReference>
<reference evidence="4 5" key="1">
    <citation type="submission" date="2020-02" db="EMBL/GenBank/DDBJ databases">
        <title>Draft genome sequence of Haematococcus lacustris strain NIES-144.</title>
        <authorList>
            <person name="Morimoto D."/>
            <person name="Nakagawa S."/>
            <person name="Yoshida T."/>
            <person name="Sawayama S."/>
        </authorList>
    </citation>
    <scope>NUCLEOTIDE SEQUENCE [LARGE SCALE GENOMIC DNA]</scope>
    <source>
        <strain evidence="4 5">NIES-144</strain>
    </source>
</reference>
<dbReference type="Gene3D" id="1.10.10.10">
    <property type="entry name" value="Winged helix-like DNA-binding domain superfamily/Winged helix DNA-binding domain"/>
    <property type="match status" value="1"/>
</dbReference>
<gene>
    <name evidence="4" type="ORF">HaLaN_03835</name>
</gene>
<evidence type="ECO:0000313" key="5">
    <source>
        <dbReference type="Proteomes" id="UP000485058"/>
    </source>
</evidence>
<dbReference type="PROSITE" id="PS52041">
    <property type="entry name" value="TOPO_IIB"/>
    <property type="match status" value="1"/>
</dbReference>
<protein>
    <submittedName>
        <fullName evidence="4">Meiotic recombination protein SPO11</fullName>
    </submittedName>
</protein>
<dbReference type="InterPro" id="IPR002815">
    <property type="entry name" value="Spo11/TopoVI_A"/>
</dbReference>
<feature type="active site" description="O-(5'-phospho-DNA)-tyrosine intermediate" evidence="1">
    <location>
        <position position="143"/>
    </location>
</feature>
<dbReference type="InterPro" id="IPR036388">
    <property type="entry name" value="WH-like_DNA-bd_sf"/>
</dbReference>
<dbReference type="GO" id="GO:0042138">
    <property type="term" value="P:meiotic DNA double-strand break formation"/>
    <property type="evidence" value="ECO:0007669"/>
    <property type="project" value="TreeGrafter"/>
</dbReference>
<keyword evidence="5" id="KW-1185">Reference proteome</keyword>
<dbReference type="PANTHER" id="PTHR10848:SF4">
    <property type="entry name" value="DNA TOPOISOMERASE 6 SUBUNIT A"/>
    <property type="match status" value="1"/>
</dbReference>
<dbReference type="InterPro" id="IPR013049">
    <property type="entry name" value="Spo11/TopoVI_A_N"/>
</dbReference>
<evidence type="ECO:0000256" key="1">
    <source>
        <dbReference type="PROSITE-ProRule" id="PRU01385"/>
    </source>
</evidence>
<dbReference type="GO" id="GO:0005524">
    <property type="term" value="F:ATP binding"/>
    <property type="evidence" value="ECO:0007669"/>
    <property type="project" value="InterPro"/>
</dbReference>
<dbReference type="GO" id="GO:0003918">
    <property type="term" value="F:DNA topoisomerase type II (double strand cut, ATP-hydrolyzing) activity"/>
    <property type="evidence" value="ECO:0007669"/>
    <property type="project" value="UniProtKB-UniRule"/>
</dbReference>
<feature type="region of interest" description="Disordered" evidence="2">
    <location>
        <begin position="1"/>
        <end position="22"/>
    </location>
</feature>
<dbReference type="AlphaFoldDB" id="A0A699YLQ4"/>
<dbReference type="GO" id="GO:0000228">
    <property type="term" value="C:nuclear chromosome"/>
    <property type="evidence" value="ECO:0007669"/>
    <property type="project" value="TreeGrafter"/>
</dbReference>
<dbReference type="EMBL" id="BLLF01000185">
    <property type="protein sequence ID" value="GFH08808.1"/>
    <property type="molecule type" value="Genomic_DNA"/>
</dbReference>
<organism evidence="4 5">
    <name type="scientific">Haematococcus lacustris</name>
    <name type="common">Green alga</name>
    <name type="synonym">Haematococcus pluvialis</name>
    <dbReference type="NCBI Taxonomy" id="44745"/>
    <lineage>
        <taxon>Eukaryota</taxon>
        <taxon>Viridiplantae</taxon>
        <taxon>Chlorophyta</taxon>
        <taxon>core chlorophytes</taxon>
        <taxon>Chlorophyceae</taxon>
        <taxon>CS clade</taxon>
        <taxon>Chlamydomonadales</taxon>
        <taxon>Haematococcaceae</taxon>
        <taxon>Haematococcus</taxon>
    </lineage>
</organism>
<evidence type="ECO:0000259" key="3">
    <source>
        <dbReference type="Pfam" id="PF04406"/>
    </source>
</evidence>
<dbReference type="Pfam" id="PF04406">
    <property type="entry name" value="TP6A_N"/>
    <property type="match status" value="1"/>
</dbReference>
<evidence type="ECO:0000313" key="4">
    <source>
        <dbReference type="EMBL" id="GFH08808.1"/>
    </source>
</evidence>
<dbReference type="GO" id="GO:0003677">
    <property type="term" value="F:DNA binding"/>
    <property type="evidence" value="ECO:0007669"/>
    <property type="project" value="UniProtKB-UniRule"/>
</dbReference>
<keyword evidence="1" id="KW-0799">Topoisomerase</keyword>
<comment type="catalytic activity">
    <reaction evidence="1">
        <text>ATP-dependent breakage, passage and rejoining of double-stranded DNA.</text>
        <dbReference type="EC" id="5.6.2.2"/>
    </reaction>
</comment>
<dbReference type="Proteomes" id="UP000485058">
    <property type="component" value="Unassembled WGS sequence"/>
</dbReference>
<dbReference type="PANTHER" id="PTHR10848">
    <property type="entry name" value="MEIOTIC RECOMBINATION PROTEIN SPO11"/>
    <property type="match status" value="1"/>
</dbReference>
<feature type="compositionally biased region" description="Polar residues" evidence="2">
    <location>
        <begin position="1"/>
        <end position="13"/>
    </location>
</feature>
<accession>A0A699YLQ4</accession>
<comment type="caution">
    <text evidence="4">The sequence shown here is derived from an EMBL/GenBank/DDBJ whole genome shotgun (WGS) entry which is preliminary data.</text>
</comment>
<feature type="domain" description="Spo11/DNA topoisomerase VI subunit A N-terminal" evidence="3">
    <location>
        <begin position="114"/>
        <end position="174"/>
    </location>
</feature>
<sequence>MSGTKRAGTSSDIVPSKRGAKSGVSGQDVLVKVRKLATALKENKGVAKSLDELDLPYAYRAVMDKDAEGLIDEIEAVLLQIAASIMKMYVPELDRIVLRDSVSKRTFASTQTCRKAAITTRILGLVHQLCAKRIHVTKRDLFYTDVKLFEEQGQSDTILEDLACMLGCTRSSLHGEA</sequence>
<dbReference type="SUPFAM" id="SSF56726">
    <property type="entry name" value="DNA topoisomerase IV, alpha subunit"/>
    <property type="match status" value="1"/>
</dbReference>
<evidence type="ECO:0000256" key="2">
    <source>
        <dbReference type="SAM" id="MobiDB-lite"/>
    </source>
</evidence>
<keyword evidence="1" id="KW-0238">DNA-binding</keyword>
<keyword evidence="1" id="KW-0413">Isomerase</keyword>
<comment type="similarity">
    <text evidence="1">Belongs to the TOP6A family.</text>
</comment>
<proteinExistence type="inferred from homology"/>
<dbReference type="GO" id="GO:0007131">
    <property type="term" value="P:reciprocal meiotic recombination"/>
    <property type="evidence" value="ECO:0007669"/>
    <property type="project" value="TreeGrafter"/>
</dbReference>
<dbReference type="PRINTS" id="PR01550">
    <property type="entry name" value="TOP6AFAMILY"/>
</dbReference>
<dbReference type="InterPro" id="IPR036078">
    <property type="entry name" value="Spo11/TopoVI_A_sf"/>
</dbReference>
<name>A0A699YLQ4_HAELA</name>